<evidence type="ECO:0000256" key="1">
    <source>
        <dbReference type="SAM" id="MobiDB-lite"/>
    </source>
</evidence>
<feature type="region of interest" description="Disordered" evidence="1">
    <location>
        <begin position="1"/>
        <end position="30"/>
    </location>
</feature>
<feature type="compositionally biased region" description="Basic and acidic residues" evidence="1">
    <location>
        <begin position="1"/>
        <end position="23"/>
    </location>
</feature>
<dbReference type="AlphaFoldDB" id="A0A239HKL0"/>
<evidence type="ECO:0000313" key="2">
    <source>
        <dbReference type="EMBL" id="SNS81618.1"/>
    </source>
</evidence>
<evidence type="ECO:0000313" key="3">
    <source>
        <dbReference type="Proteomes" id="UP000198432"/>
    </source>
</evidence>
<sequence>MANPRKSDEDKNIQGTARRDRSAPESVSPNLVTKLPKAPSILGKIGKGLWKKYTKILHEQGVLATTDLDMLAQYCMQLQIAEQAAIELNNGLVETLNNGKQKMEVKSKYLSIFNDASDRAAKLAKEFGFTLLSRKNIPAPPKKKEGRLVALMGGK</sequence>
<keyword evidence="3" id="KW-1185">Reference proteome</keyword>
<organism evidence="2 3">
    <name type="scientific">Pontibacter ummariensis</name>
    <dbReference type="NCBI Taxonomy" id="1610492"/>
    <lineage>
        <taxon>Bacteria</taxon>
        <taxon>Pseudomonadati</taxon>
        <taxon>Bacteroidota</taxon>
        <taxon>Cytophagia</taxon>
        <taxon>Cytophagales</taxon>
        <taxon>Hymenobacteraceae</taxon>
        <taxon>Pontibacter</taxon>
    </lineage>
</organism>
<dbReference type="InterPro" id="IPR006448">
    <property type="entry name" value="Phage_term_ssu_P27"/>
</dbReference>
<accession>A0A239HKL0</accession>
<reference evidence="3" key="1">
    <citation type="submission" date="2017-06" db="EMBL/GenBank/DDBJ databases">
        <authorList>
            <person name="Varghese N."/>
            <person name="Submissions S."/>
        </authorList>
    </citation>
    <scope>NUCLEOTIDE SEQUENCE [LARGE SCALE GENOMIC DNA]</scope>
    <source>
        <strain evidence="3">NKM1</strain>
    </source>
</reference>
<dbReference type="RefSeq" id="WP_089320069.1">
    <property type="nucleotide sequence ID" value="NZ_FZOQ01000014.1"/>
</dbReference>
<name>A0A239HKL0_9BACT</name>
<dbReference type="Pfam" id="PF05119">
    <property type="entry name" value="Terminase_4"/>
    <property type="match status" value="1"/>
</dbReference>
<protein>
    <submittedName>
        <fullName evidence="2">Phage terminase, small subunit, putative, P27 family</fullName>
    </submittedName>
</protein>
<proteinExistence type="predicted"/>
<dbReference type="OrthoDB" id="1008296at2"/>
<dbReference type="EMBL" id="FZOQ01000014">
    <property type="protein sequence ID" value="SNS81618.1"/>
    <property type="molecule type" value="Genomic_DNA"/>
</dbReference>
<dbReference type="NCBIfam" id="TIGR01558">
    <property type="entry name" value="sm_term_P27"/>
    <property type="match status" value="1"/>
</dbReference>
<gene>
    <name evidence="2" type="ORF">SAMN06296052_11423</name>
</gene>
<dbReference type="Proteomes" id="UP000198432">
    <property type="component" value="Unassembled WGS sequence"/>
</dbReference>